<evidence type="ECO:0000256" key="1">
    <source>
        <dbReference type="SAM" id="Phobius"/>
    </source>
</evidence>
<keyword evidence="1" id="KW-0812">Transmembrane</keyword>
<keyword evidence="1" id="KW-1133">Transmembrane helix</keyword>
<gene>
    <name evidence="2" type="ORF">METZ01_LOCUS352704</name>
</gene>
<name>A0A382RQW4_9ZZZZ</name>
<feature type="non-terminal residue" evidence="2">
    <location>
        <position position="1"/>
    </location>
</feature>
<evidence type="ECO:0000313" key="2">
    <source>
        <dbReference type="EMBL" id="SVC99850.1"/>
    </source>
</evidence>
<dbReference type="AlphaFoldDB" id="A0A382RQW4"/>
<sequence>NEANFILLSALFLSVPLGIKYWIAFQTRHLLDDFRAREREVELLVAEATALDSQKLVMRRAVHQVSSQGRQVNVRREVLADKIAAMQHRTAPTVPRRAVSQPLAPDLS</sequence>
<feature type="transmembrane region" description="Helical" evidence="1">
    <location>
        <begin position="6"/>
        <end position="25"/>
    </location>
</feature>
<protein>
    <submittedName>
        <fullName evidence="2">Uncharacterized protein</fullName>
    </submittedName>
</protein>
<organism evidence="2">
    <name type="scientific">marine metagenome</name>
    <dbReference type="NCBI Taxonomy" id="408172"/>
    <lineage>
        <taxon>unclassified sequences</taxon>
        <taxon>metagenomes</taxon>
        <taxon>ecological metagenomes</taxon>
    </lineage>
</organism>
<accession>A0A382RQW4</accession>
<proteinExistence type="predicted"/>
<reference evidence="2" key="1">
    <citation type="submission" date="2018-05" db="EMBL/GenBank/DDBJ databases">
        <authorList>
            <person name="Lanie J.A."/>
            <person name="Ng W.-L."/>
            <person name="Kazmierczak K.M."/>
            <person name="Andrzejewski T.M."/>
            <person name="Davidsen T.M."/>
            <person name="Wayne K.J."/>
            <person name="Tettelin H."/>
            <person name="Glass J.I."/>
            <person name="Rusch D."/>
            <person name="Podicherti R."/>
            <person name="Tsui H.-C.T."/>
            <person name="Winkler M.E."/>
        </authorList>
    </citation>
    <scope>NUCLEOTIDE SEQUENCE</scope>
</reference>
<keyword evidence="1" id="KW-0472">Membrane</keyword>
<dbReference type="EMBL" id="UINC01123400">
    <property type="protein sequence ID" value="SVC99850.1"/>
    <property type="molecule type" value="Genomic_DNA"/>
</dbReference>